<feature type="region of interest" description="Disordered" evidence="2">
    <location>
        <begin position="226"/>
        <end position="258"/>
    </location>
</feature>
<dbReference type="Pfam" id="PF06371">
    <property type="entry name" value="Drf_GBD"/>
    <property type="match status" value="2"/>
</dbReference>
<dbReference type="InterPro" id="IPR010472">
    <property type="entry name" value="FH3_dom"/>
</dbReference>
<feature type="compositionally biased region" description="Polar residues" evidence="2">
    <location>
        <begin position="226"/>
        <end position="235"/>
    </location>
</feature>
<evidence type="ECO:0000256" key="1">
    <source>
        <dbReference type="ARBA" id="ARBA00023449"/>
    </source>
</evidence>
<dbReference type="GO" id="GO:0008360">
    <property type="term" value="P:regulation of cell shape"/>
    <property type="evidence" value="ECO:0007669"/>
    <property type="project" value="TreeGrafter"/>
</dbReference>
<dbReference type="InterPro" id="IPR043592">
    <property type="entry name" value="FMNL_animal"/>
</dbReference>
<dbReference type="Proteomes" id="UP000694867">
    <property type="component" value="Unplaced"/>
</dbReference>
<dbReference type="PANTHER" id="PTHR45857:SF4">
    <property type="entry name" value="FORMIN-LIKE PROTEIN"/>
    <property type="match status" value="1"/>
</dbReference>
<dbReference type="InterPro" id="IPR010473">
    <property type="entry name" value="GTPase-bd"/>
</dbReference>
<dbReference type="GO" id="GO:0031267">
    <property type="term" value="F:small GTPase binding"/>
    <property type="evidence" value="ECO:0007669"/>
    <property type="project" value="InterPro"/>
</dbReference>
<dbReference type="InterPro" id="IPR014767">
    <property type="entry name" value="DAD_dom"/>
</dbReference>
<dbReference type="Gene3D" id="1.20.58.2220">
    <property type="entry name" value="Formin, FH2 domain"/>
    <property type="match status" value="1"/>
</dbReference>
<name>A0AAJ7SD69_9ACAR</name>
<dbReference type="CTD" id="103936"/>
<feature type="compositionally biased region" description="Basic residues" evidence="2">
    <location>
        <begin position="249"/>
        <end position="258"/>
    </location>
</feature>
<feature type="domain" description="DAD" evidence="3">
    <location>
        <begin position="1032"/>
        <end position="1065"/>
    </location>
</feature>
<feature type="compositionally biased region" description="Polar residues" evidence="2">
    <location>
        <begin position="512"/>
        <end position="525"/>
    </location>
</feature>
<gene>
    <name evidence="7" type="primary">LOC100901196</name>
</gene>
<dbReference type="GO" id="GO:0051015">
    <property type="term" value="F:actin filament binding"/>
    <property type="evidence" value="ECO:0007669"/>
    <property type="project" value="TreeGrafter"/>
</dbReference>
<dbReference type="SMART" id="SM01139">
    <property type="entry name" value="Drf_FH3"/>
    <property type="match status" value="1"/>
</dbReference>
<feature type="domain" description="GBD/FH3" evidence="4">
    <location>
        <begin position="23"/>
        <end position="517"/>
    </location>
</feature>
<evidence type="ECO:0000256" key="2">
    <source>
        <dbReference type="SAM" id="MobiDB-lite"/>
    </source>
</evidence>
<feature type="domain" description="FH2" evidence="5">
    <location>
        <begin position="602"/>
        <end position="998"/>
    </location>
</feature>
<dbReference type="InterPro" id="IPR014768">
    <property type="entry name" value="GBD/FH3_dom"/>
</dbReference>
<sequence>MGHGVSHHQASGERWKNNAEIKQPMPDEPTVEKRFNEVLNLMDLPPDKAKVLKNYDSQKKWEIVCDQEKMTAKQAPSFYLSKLTTYLDPKAPRSTKVTTCLESSPAAPFAEAFYSFFHAQCRVVYLTIGDECFVPMMQYAPETLRRRTLGNSKSTQILRDLEISLRTNNIEWVREFLNEDNKGLEVLIDYLSFQLEILKFDLGRGDTLTGDDGPQSLGYSSVITTQSAPSLQRTKSLGPYDSPTSGTPKLKRRPTHKQLSRLNMGEAEDDIHVCIMCLRAIMNNKYGFNMVIEHTQAINCIALSLNHKSLRTKALVLELLAAICLVKGGHPIILSAFDNFKVVCGEQFRFQTLMEYFRDYTEFNIDFMVACMQFINIVVHSVEDMNFRVYLQYEFTQLGLENYLDKIGQTESEELQVQISAYWDNFFDVHSLMEDSETKAIALDRVAELEHLISRSHEIENELMAKLVDLETENVNVRRENEDLLTLREKSTEEINTLRKKIHDKDKEYTKRQSVLESKLQQLENGSISGGSSTSSPVPPPGATTTLPAPAPPPPPPPPPPMSAPAPPPPPMPTMAPGGMFVPPPPPPMAGNALAPHGAVTIRRTIKTKHKLPTLNWVALRPTEVNGTVFKNLDDDKLYTKLAKRLDRFEELFKLGPINGSGGSDRVDRGEDTSSRKLKPEKVTKLGHKRLQNMAICRRKFDLPSDAVVKLINNLDPKALSVDQIETLLRMMPTETEAKDLKQYEREHKTIDELEDEDKFLLQLTKVERLEQKLSIMLYMTTFQETLNTMTPQIHAITLAARTVKSSKRMSQLLELILLLGNMMNGAKRGHAYGFKLQSLDILPETKTADKKMSLLHYIMEFKDEFPEIVGVEQELRVVEKAAQVPLENLIVDQVELEKGMERCRKEFALRKDNLVLRDFLAQNEEKLQKLLSDVSIAKEAYAACVEYFGESARTVPSNTFFATLLRFLKNAKQAELDNERRRVLEETQRAKSLQNNNNNNVQDSKRNQEAVINELKSRTKQVKEKKKLPQDEVYHGALEDILNNLKSEPYVRADALRRSQRRKYDTSSIVPNHDGTMNI</sequence>
<dbReference type="GeneID" id="100901196"/>
<dbReference type="InterPro" id="IPR042201">
    <property type="entry name" value="FH2_Formin_sf"/>
</dbReference>
<dbReference type="Gene3D" id="1.25.10.10">
    <property type="entry name" value="Leucine-rich Repeat Variant"/>
    <property type="match status" value="1"/>
</dbReference>
<dbReference type="InterPro" id="IPR016024">
    <property type="entry name" value="ARM-type_fold"/>
</dbReference>
<evidence type="ECO:0000313" key="6">
    <source>
        <dbReference type="Proteomes" id="UP000694867"/>
    </source>
</evidence>
<feature type="compositionally biased region" description="Basic and acidic residues" evidence="2">
    <location>
        <begin position="10"/>
        <end position="19"/>
    </location>
</feature>
<dbReference type="SMART" id="SM01140">
    <property type="entry name" value="Drf_GBD"/>
    <property type="match status" value="1"/>
</dbReference>
<evidence type="ECO:0000259" key="5">
    <source>
        <dbReference type="PROSITE" id="PS51444"/>
    </source>
</evidence>
<dbReference type="PROSITE" id="PS51231">
    <property type="entry name" value="DAD"/>
    <property type="match status" value="1"/>
</dbReference>
<dbReference type="Pfam" id="PF06367">
    <property type="entry name" value="Drf_FH3"/>
    <property type="match status" value="1"/>
</dbReference>
<dbReference type="PANTHER" id="PTHR45857">
    <property type="entry name" value="FORMIN-LIKE PROTEIN"/>
    <property type="match status" value="1"/>
</dbReference>
<dbReference type="SMART" id="SM00498">
    <property type="entry name" value="FH2"/>
    <property type="match status" value="1"/>
</dbReference>
<dbReference type="GO" id="GO:0005829">
    <property type="term" value="C:cytosol"/>
    <property type="evidence" value="ECO:0007669"/>
    <property type="project" value="TreeGrafter"/>
</dbReference>
<dbReference type="SUPFAM" id="SSF48371">
    <property type="entry name" value="ARM repeat"/>
    <property type="match status" value="1"/>
</dbReference>
<dbReference type="InterPro" id="IPR015425">
    <property type="entry name" value="FH2_Formin"/>
</dbReference>
<dbReference type="Pfam" id="PF02181">
    <property type="entry name" value="FH2"/>
    <property type="match status" value="1"/>
</dbReference>
<dbReference type="GO" id="GO:0030866">
    <property type="term" value="P:cortical actin cytoskeleton organization"/>
    <property type="evidence" value="ECO:0007669"/>
    <property type="project" value="TreeGrafter"/>
</dbReference>
<evidence type="ECO:0000313" key="7">
    <source>
        <dbReference type="RefSeq" id="XP_028966410.1"/>
    </source>
</evidence>
<dbReference type="SUPFAM" id="SSF101447">
    <property type="entry name" value="Formin homology 2 domain (FH2 domain)"/>
    <property type="match status" value="1"/>
</dbReference>
<proteinExistence type="inferred from homology"/>
<organism evidence="6 7">
    <name type="scientific">Galendromus occidentalis</name>
    <name type="common">western predatory mite</name>
    <dbReference type="NCBI Taxonomy" id="34638"/>
    <lineage>
        <taxon>Eukaryota</taxon>
        <taxon>Metazoa</taxon>
        <taxon>Ecdysozoa</taxon>
        <taxon>Arthropoda</taxon>
        <taxon>Chelicerata</taxon>
        <taxon>Arachnida</taxon>
        <taxon>Acari</taxon>
        <taxon>Parasitiformes</taxon>
        <taxon>Mesostigmata</taxon>
        <taxon>Gamasina</taxon>
        <taxon>Phytoseioidea</taxon>
        <taxon>Phytoseiidae</taxon>
        <taxon>Typhlodrominae</taxon>
        <taxon>Galendromus</taxon>
    </lineage>
</organism>
<keyword evidence="6" id="KW-1185">Reference proteome</keyword>
<feature type="compositionally biased region" description="Low complexity" evidence="2">
    <location>
        <begin position="526"/>
        <end position="536"/>
    </location>
</feature>
<feature type="compositionally biased region" description="Pro residues" evidence="2">
    <location>
        <begin position="549"/>
        <end position="574"/>
    </location>
</feature>
<reference evidence="7" key="1">
    <citation type="submission" date="2025-08" db="UniProtKB">
        <authorList>
            <consortium name="RefSeq"/>
        </authorList>
    </citation>
    <scope>IDENTIFICATION</scope>
</reference>
<dbReference type="InterPro" id="IPR011989">
    <property type="entry name" value="ARM-like"/>
</dbReference>
<accession>A0AAJ7SD69</accession>
<protein>
    <submittedName>
        <fullName evidence="7">Formin-like protein</fullName>
    </submittedName>
</protein>
<feature type="region of interest" description="Disordered" evidence="2">
    <location>
        <begin position="1"/>
        <end position="28"/>
    </location>
</feature>
<feature type="region of interest" description="Disordered" evidence="2">
    <location>
        <begin position="990"/>
        <end position="1009"/>
    </location>
</feature>
<dbReference type="PROSITE" id="PS51232">
    <property type="entry name" value="GBD_FH3"/>
    <property type="match status" value="1"/>
</dbReference>
<dbReference type="RefSeq" id="XP_028966410.1">
    <property type="nucleotide sequence ID" value="XM_029110577.1"/>
</dbReference>
<comment type="similarity">
    <text evidence="1">Belongs to the formin homology family.</text>
</comment>
<feature type="region of interest" description="Disordered" evidence="2">
    <location>
        <begin position="507"/>
        <end position="582"/>
    </location>
</feature>
<evidence type="ECO:0000259" key="3">
    <source>
        <dbReference type="PROSITE" id="PS51231"/>
    </source>
</evidence>
<dbReference type="PROSITE" id="PS51444">
    <property type="entry name" value="FH2"/>
    <property type="match status" value="1"/>
</dbReference>
<dbReference type="GO" id="GO:0016477">
    <property type="term" value="P:cell migration"/>
    <property type="evidence" value="ECO:0007669"/>
    <property type="project" value="TreeGrafter"/>
</dbReference>
<evidence type="ECO:0000259" key="4">
    <source>
        <dbReference type="PROSITE" id="PS51232"/>
    </source>
</evidence>
<dbReference type="AlphaFoldDB" id="A0AAJ7SD69"/>
<dbReference type="KEGG" id="goe:100901196"/>